<comment type="caution">
    <text evidence="5">The sequence shown here is derived from an EMBL/GenBank/DDBJ whole genome shotgun (WGS) entry which is preliminary data.</text>
</comment>
<dbReference type="InterPro" id="IPR011050">
    <property type="entry name" value="Pectin_lyase_fold/virulence"/>
</dbReference>
<accession>A0ABS7WY03</accession>
<dbReference type="SMART" id="SM00637">
    <property type="entry name" value="CBD_II"/>
    <property type="match status" value="3"/>
</dbReference>
<dbReference type="Gene3D" id="2.150.10.10">
    <property type="entry name" value="Serralysin-like metalloprotease, C-terminal"/>
    <property type="match status" value="2"/>
</dbReference>
<evidence type="ECO:0000259" key="4">
    <source>
        <dbReference type="PROSITE" id="PS51173"/>
    </source>
</evidence>
<gene>
    <name evidence="5" type="ORF">KGQ91_07410</name>
</gene>
<dbReference type="InterPro" id="IPR013858">
    <property type="entry name" value="Peptidase_M10B_C"/>
</dbReference>
<dbReference type="PANTHER" id="PTHR38340:SF1">
    <property type="entry name" value="S-LAYER PROTEIN"/>
    <property type="match status" value="1"/>
</dbReference>
<feature type="domain" description="CBM2" evidence="4">
    <location>
        <begin position="641"/>
        <end position="748"/>
    </location>
</feature>
<dbReference type="Pfam" id="PF08548">
    <property type="entry name" value="Peptidase_M10_C"/>
    <property type="match status" value="1"/>
</dbReference>
<dbReference type="InterPro" id="IPR011049">
    <property type="entry name" value="Serralysin-like_metalloprot_C"/>
</dbReference>
<keyword evidence="3" id="KW-0677">Repeat</keyword>
<proteinExistence type="predicted"/>
<dbReference type="PANTHER" id="PTHR38340">
    <property type="entry name" value="S-LAYER PROTEIN"/>
    <property type="match status" value="1"/>
</dbReference>
<name>A0ABS7WY03_9GAMM</name>
<dbReference type="Gene3D" id="2.60.40.290">
    <property type="match status" value="3"/>
</dbReference>
<dbReference type="PRINTS" id="PR00313">
    <property type="entry name" value="CABNDNGRPT"/>
</dbReference>
<keyword evidence="6" id="KW-1185">Reference proteome</keyword>
<evidence type="ECO:0000256" key="1">
    <source>
        <dbReference type="ARBA" id="ARBA00004613"/>
    </source>
</evidence>
<evidence type="ECO:0000256" key="3">
    <source>
        <dbReference type="ARBA" id="ARBA00022737"/>
    </source>
</evidence>
<dbReference type="InterPro" id="IPR012291">
    <property type="entry name" value="CBM2_carb-bd_dom_sf"/>
</dbReference>
<feature type="domain" description="CBM2" evidence="4">
    <location>
        <begin position="1"/>
        <end position="104"/>
    </location>
</feature>
<evidence type="ECO:0000313" key="5">
    <source>
        <dbReference type="EMBL" id="MBZ9567508.1"/>
    </source>
</evidence>
<dbReference type="PROSITE" id="PS51173">
    <property type="entry name" value="CBM2"/>
    <property type="match status" value="3"/>
</dbReference>
<evidence type="ECO:0000313" key="6">
    <source>
        <dbReference type="Proteomes" id="UP001319883"/>
    </source>
</evidence>
<sequence length="982" mass="103215">MRSLIDLTLSSQWNGGYVMEVFITNLGSDPITDYRIGFTTHGTLGDVWGGSLLTADAGYYEIGDDDAKNDIAPGETARFKIKVLGDGTEFPAGFTVNGETPSLTDAAAALVTPVDPLAELPEAYVFVDGVSSVDTNITAEQLQTLIDNAPEGASIHFAAGEYHFDAPLAIERSDLSLVGAGSAETRFLFSEAALADGASQAIRVQGGDAVDVGTLQDAVGEGSDQLVLGDGHGLAAGDTIRLYQNNDAAFLDAIGDSQWRETDSPLRTSMARVVAVDGDTVTLDRGVHFDFAAGDTHVERIDTLDHVSLSGFGVGFTLGEPDAGDFVNQRTDLLRYHAIEFDATVGAEIRDVAVTNGPSTAFEFARSLDMTAESLSTHGSFNKGGGGNGYGFELRESYDGQYDDLTSLAMRHGVLFASWSSSVGNSINVALTDRDINFHGGRDHANTVHVEQSLRDAAHDEMSTTLWVNDGESFGAPTDGDANTVTFDYVVGTRRDDIIHGTDAGVYLDGALGHDHLYGGAGDDILRGGAGWGNDVLDGGDGFDIAVFDQAFGDYHIANLGNDRWYLDGPGDDDILIDMEEAHFADGRILDLRTGELRQGEVFQVPSAETILGDGDATSDTSSSLTLTGGDWLPTGTTVTDAGNSDALSYTLTPVSRWSSGYVMRVTLSNHGDHAVEASDVAFDLNADLTQLYSATLTRHEAGHYTVTPDGDGMLAAGDSLSFSFKAYADESMLPASLTLGGQAVTLDDSDLCATTAVGTVDADALTRVTTQVKSEWSSGYVGEVIVENTSDATLDDISLAFDLPSGLSALWNAQVVDADGSGHYVVTDDTPLSLAPGEAWRFSYKTYDAAKALPTQLDVDGTASDIMATAAGGDEWIGTDGADTFAFRATQASGPDAPDRILDFLPSQGDVIDLSAIDADLAQDGDQAFVWRGSDSFTGQGGELRLADGMLRGDVNGDGVADLAIELTGIGGCQDDLGLVL</sequence>
<protein>
    <submittedName>
        <fullName evidence="5">Cellulose binding domain-containing protein</fullName>
    </submittedName>
</protein>
<evidence type="ECO:0000256" key="2">
    <source>
        <dbReference type="ARBA" id="ARBA00022525"/>
    </source>
</evidence>
<dbReference type="SUPFAM" id="SSF49384">
    <property type="entry name" value="Carbohydrate-binding domain"/>
    <property type="match status" value="3"/>
</dbReference>
<dbReference type="InterPro" id="IPR050557">
    <property type="entry name" value="RTX_toxin/Mannuronan_C5-epim"/>
</dbReference>
<comment type="subcellular location">
    <subcellularLocation>
        <location evidence="1">Secreted</location>
    </subcellularLocation>
</comment>
<dbReference type="RefSeq" id="WP_224420673.1">
    <property type="nucleotide sequence ID" value="NZ_JAGXFD010000001.1"/>
</dbReference>
<dbReference type="InterPro" id="IPR008965">
    <property type="entry name" value="CBM2/CBM3_carb-bd_dom_sf"/>
</dbReference>
<dbReference type="EMBL" id="JAGXFD010000001">
    <property type="protein sequence ID" value="MBZ9567508.1"/>
    <property type="molecule type" value="Genomic_DNA"/>
</dbReference>
<dbReference type="InterPro" id="IPR001919">
    <property type="entry name" value="CBD2"/>
</dbReference>
<dbReference type="SUPFAM" id="SSF51126">
    <property type="entry name" value="Pectin lyase-like"/>
    <property type="match status" value="1"/>
</dbReference>
<organism evidence="5 6">
    <name type="scientific">Modicisalibacter tunisiensis</name>
    <dbReference type="NCBI Taxonomy" id="390637"/>
    <lineage>
        <taxon>Bacteria</taxon>
        <taxon>Pseudomonadati</taxon>
        <taxon>Pseudomonadota</taxon>
        <taxon>Gammaproteobacteria</taxon>
        <taxon>Oceanospirillales</taxon>
        <taxon>Halomonadaceae</taxon>
        <taxon>Modicisalibacter</taxon>
    </lineage>
</organism>
<keyword evidence="2" id="KW-0964">Secreted</keyword>
<reference evidence="5 6" key="1">
    <citation type="submission" date="2021-05" db="EMBL/GenBank/DDBJ databases">
        <title>Petroleum and Energy Research Collection (APPE): ex situ preservation of microbial diversity associated with the oil industry and exploitation of its biotechnological potential.</title>
        <authorList>
            <person name="Paixao C.T.M."/>
            <person name="Gomes M.B."/>
            <person name="Oliveira V.M."/>
        </authorList>
    </citation>
    <scope>NUCLEOTIDE SEQUENCE [LARGE SCALE GENOMIC DNA]</scope>
    <source>
        <strain evidence="5 6">LIT2</strain>
    </source>
</reference>
<feature type="domain" description="CBM2" evidence="4">
    <location>
        <begin position="754"/>
        <end position="868"/>
    </location>
</feature>
<dbReference type="Pfam" id="PF00553">
    <property type="entry name" value="CBM_2"/>
    <property type="match status" value="3"/>
</dbReference>
<dbReference type="SUPFAM" id="SSF51120">
    <property type="entry name" value="beta-Roll"/>
    <property type="match status" value="2"/>
</dbReference>
<dbReference type="Proteomes" id="UP001319883">
    <property type="component" value="Unassembled WGS sequence"/>
</dbReference>